<protein>
    <recommendedName>
        <fullName evidence="3">biotin synthase</fullName>
        <ecNumber evidence="3">2.8.1.6</ecNumber>
    </recommendedName>
</protein>
<evidence type="ECO:0000313" key="15">
    <source>
        <dbReference type="Proteomes" id="UP000244338"/>
    </source>
</evidence>
<evidence type="ECO:0000313" key="14">
    <source>
        <dbReference type="EMBL" id="PTQ57761.1"/>
    </source>
</evidence>
<evidence type="ECO:0000256" key="7">
    <source>
        <dbReference type="ARBA" id="ARBA00022723"/>
    </source>
</evidence>
<gene>
    <name evidence="14" type="ORF">BSOLF_0623</name>
</gene>
<keyword evidence="7" id="KW-0479">Metal-binding</keyword>
<evidence type="ECO:0000256" key="4">
    <source>
        <dbReference type="ARBA" id="ARBA00022485"/>
    </source>
</evidence>
<keyword evidence="10" id="KW-0411">Iron-sulfur</keyword>
<keyword evidence="6" id="KW-0001">2Fe-2S</keyword>
<comment type="cofactor">
    <cofactor evidence="1">
        <name>[4Fe-4S] cluster</name>
        <dbReference type="ChEBI" id="CHEBI:49883"/>
    </cofactor>
</comment>
<dbReference type="EMBL" id="PEBX01000002">
    <property type="protein sequence ID" value="PTQ57761.1"/>
    <property type="molecule type" value="Genomic_DNA"/>
</dbReference>
<proteinExistence type="predicted"/>
<dbReference type="InterPro" id="IPR002684">
    <property type="entry name" value="Biotin_synth/BioAB"/>
</dbReference>
<reference evidence="15" key="1">
    <citation type="journal article" date="2018" name="Sci. Rep.">
        <title>Lignite coal burning seam in the remote Altai Mountains harbors a hydrogen-driven thermophilic microbial community.</title>
        <authorList>
            <person name="Kadnikov V.V."/>
            <person name="Mardanov A.V."/>
            <person name="Ivasenko D.A."/>
            <person name="Antsiferov D.V."/>
            <person name="Beletsky A.V."/>
            <person name="Karnachuk O.V."/>
            <person name="Ravin N.V."/>
        </authorList>
    </citation>
    <scope>NUCLEOTIDE SEQUENCE [LARGE SCALE GENOMIC DNA]</scope>
</reference>
<comment type="caution">
    <text evidence="14">The sequence shown here is derived from an EMBL/GenBank/DDBJ whole genome shotgun (WGS) entry which is preliminary data.</text>
</comment>
<evidence type="ECO:0000256" key="10">
    <source>
        <dbReference type="ARBA" id="ARBA00023014"/>
    </source>
</evidence>
<keyword evidence="8" id="KW-0093">Biotin biosynthesis</keyword>
<dbReference type="PANTHER" id="PTHR22976">
    <property type="entry name" value="BIOTIN SYNTHASE"/>
    <property type="match status" value="1"/>
</dbReference>
<organism evidence="14 15">
    <name type="scientific">Candidatus Carbonibacillus altaicus</name>
    <dbReference type="NCBI Taxonomy" id="2163959"/>
    <lineage>
        <taxon>Bacteria</taxon>
        <taxon>Bacillati</taxon>
        <taxon>Bacillota</taxon>
        <taxon>Bacilli</taxon>
        <taxon>Bacillales</taxon>
        <taxon>Candidatus Carbonibacillus</taxon>
    </lineage>
</organism>
<dbReference type="SMART" id="SM00729">
    <property type="entry name" value="Elp3"/>
    <property type="match status" value="1"/>
</dbReference>
<keyword evidence="9" id="KW-0408">Iron</keyword>
<dbReference type="InterPro" id="IPR013785">
    <property type="entry name" value="Aldolase_TIM"/>
</dbReference>
<dbReference type="PANTHER" id="PTHR22976:SF2">
    <property type="entry name" value="BIOTIN SYNTHASE, MITOCHONDRIAL"/>
    <property type="match status" value="1"/>
</dbReference>
<evidence type="ECO:0000256" key="2">
    <source>
        <dbReference type="ARBA" id="ARBA00004942"/>
    </source>
</evidence>
<dbReference type="UniPathway" id="UPA00078">
    <property type="reaction ID" value="UER00162"/>
</dbReference>
<comment type="catalytic activity">
    <reaction evidence="12">
        <text>(4R,5S)-dethiobiotin + (sulfur carrier)-SH + 2 reduced [2Fe-2S]-[ferredoxin] + 2 S-adenosyl-L-methionine = (sulfur carrier)-H + biotin + 2 5'-deoxyadenosine + 2 L-methionine + 2 oxidized [2Fe-2S]-[ferredoxin]</text>
        <dbReference type="Rhea" id="RHEA:22060"/>
        <dbReference type="Rhea" id="RHEA-COMP:10000"/>
        <dbReference type="Rhea" id="RHEA-COMP:10001"/>
        <dbReference type="Rhea" id="RHEA-COMP:14737"/>
        <dbReference type="Rhea" id="RHEA-COMP:14739"/>
        <dbReference type="ChEBI" id="CHEBI:17319"/>
        <dbReference type="ChEBI" id="CHEBI:29917"/>
        <dbReference type="ChEBI" id="CHEBI:33737"/>
        <dbReference type="ChEBI" id="CHEBI:33738"/>
        <dbReference type="ChEBI" id="CHEBI:57586"/>
        <dbReference type="ChEBI" id="CHEBI:57844"/>
        <dbReference type="ChEBI" id="CHEBI:59789"/>
        <dbReference type="ChEBI" id="CHEBI:64428"/>
        <dbReference type="ChEBI" id="CHEBI:149473"/>
        <dbReference type="EC" id="2.8.1.6"/>
    </reaction>
</comment>
<dbReference type="InterPro" id="IPR006638">
    <property type="entry name" value="Elp3/MiaA/NifB-like_rSAM"/>
</dbReference>
<dbReference type="Pfam" id="PF04055">
    <property type="entry name" value="Radical_SAM"/>
    <property type="match status" value="1"/>
</dbReference>
<dbReference type="CDD" id="cd01335">
    <property type="entry name" value="Radical_SAM"/>
    <property type="match status" value="1"/>
</dbReference>
<dbReference type="GO" id="GO:0004076">
    <property type="term" value="F:biotin synthase activity"/>
    <property type="evidence" value="ECO:0007669"/>
    <property type="project" value="UniProtKB-EC"/>
</dbReference>
<dbReference type="AlphaFoldDB" id="A0A2R6Y511"/>
<dbReference type="GO" id="GO:0046872">
    <property type="term" value="F:metal ion binding"/>
    <property type="evidence" value="ECO:0007669"/>
    <property type="project" value="UniProtKB-KW"/>
</dbReference>
<dbReference type="GO" id="GO:0051539">
    <property type="term" value="F:4 iron, 4 sulfur cluster binding"/>
    <property type="evidence" value="ECO:0007669"/>
    <property type="project" value="UniProtKB-KW"/>
</dbReference>
<comment type="cofactor">
    <cofactor evidence="11">
        <name>[2Fe-2S] cluster</name>
        <dbReference type="ChEBI" id="CHEBI:190135"/>
    </cofactor>
</comment>
<evidence type="ECO:0000256" key="9">
    <source>
        <dbReference type="ARBA" id="ARBA00023004"/>
    </source>
</evidence>
<feature type="domain" description="Radical SAM core" evidence="13">
    <location>
        <begin position="1"/>
        <end position="189"/>
    </location>
</feature>
<dbReference type="Pfam" id="PF06968">
    <property type="entry name" value="BATS"/>
    <property type="match status" value="1"/>
</dbReference>
<name>A0A2R6Y511_9BACL</name>
<evidence type="ECO:0000256" key="11">
    <source>
        <dbReference type="ARBA" id="ARBA00034078"/>
    </source>
</evidence>
<comment type="pathway">
    <text evidence="2">Cofactor biosynthesis; biotin biosynthesis; biotin from 7,8-diaminononanoate: step 2/2.</text>
</comment>
<dbReference type="GO" id="GO:0051537">
    <property type="term" value="F:2 iron, 2 sulfur cluster binding"/>
    <property type="evidence" value="ECO:0007669"/>
    <property type="project" value="UniProtKB-KW"/>
</dbReference>
<evidence type="ECO:0000256" key="8">
    <source>
        <dbReference type="ARBA" id="ARBA00022756"/>
    </source>
</evidence>
<dbReference type="Gene3D" id="3.20.20.70">
    <property type="entry name" value="Aldolase class I"/>
    <property type="match status" value="1"/>
</dbReference>
<dbReference type="SMART" id="SM00876">
    <property type="entry name" value="BATS"/>
    <property type="match status" value="1"/>
</dbReference>
<evidence type="ECO:0000256" key="5">
    <source>
        <dbReference type="ARBA" id="ARBA00022691"/>
    </source>
</evidence>
<dbReference type="NCBIfam" id="TIGR00433">
    <property type="entry name" value="bioB"/>
    <property type="match status" value="1"/>
</dbReference>
<keyword evidence="5" id="KW-0949">S-adenosyl-L-methionine</keyword>
<evidence type="ECO:0000256" key="3">
    <source>
        <dbReference type="ARBA" id="ARBA00012236"/>
    </source>
</evidence>
<dbReference type="InterPro" id="IPR058240">
    <property type="entry name" value="rSAM_sf"/>
</dbReference>
<evidence type="ECO:0000259" key="13">
    <source>
        <dbReference type="PROSITE" id="PS51918"/>
    </source>
</evidence>
<dbReference type="GO" id="GO:0009102">
    <property type="term" value="P:biotin biosynthetic process"/>
    <property type="evidence" value="ECO:0007669"/>
    <property type="project" value="UniProtKB-UniPathway"/>
</dbReference>
<evidence type="ECO:0000256" key="6">
    <source>
        <dbReference type="ARBA" id="ARBA00022714"/>
    </source>
</evidence>
<dbReference type="InterPro" id="IPR007197">
    <property type="entry name" value="rSAM"/>
</dbReference>
<dbReference type="EC" id="2.8.1.6" evidence="3"/>
<dbReference type="InterPro" id="IPR010722">
    <property type="entry name" value="BATS_dom"/>
</dbReference>
<accession>A0A2R6Y511</accession>
<dbReference type="PROSITE" id="PS51918">
    <property type="entry name" value="RADICAL_SAM"/>
    <property type="match status" value="1"/>
</dbReference>
<dbReference type="SUPFAM" id="SSF102114">
    <property type="entry name" value="Radical SAM enzymes"/>
    <property type="match status" value="1"/>
</dbReference>
<sequence length="237" mass="25782">MDKEILLAGAKRAAELGAGTYCIVASGRGPTPGELRRLSEAIREIKAKYGLTVCTSLGLLDAEKARLLKEAGVDRFNHNLNTAEAHYPAIATTHTYRDRVTTVEQVKAAGISPCSGFIIGMGETPRDVVEMAFAARALDVDSIPINFLHPIPGTPLGHRERVSPLYALKVVAMFRFVNPTKEIRVAGGREENVRSLQPLLLFAANSIFIGDYLTTEGQRPEADHAMLEDLGFEIDLP</sequence>
<keyword evidence="4" id="KW-0004">4Fe-4S</keyword>
<evidence type="ECO:0000256" key="12">
    <source>
        <dbReference type="ARBA" id="ARBA00051157"/>
    </source>
</evidence>
<dbReference type="Proteomes" id="UP000244338">
    <property type="component" value="Unassembled WGS sequence"/>
</dbReference>
<evidence type="ECO:0000256" key="1">
    <source>
        <dbReference type="ARBA" id="ARBA00001966"/>
    </source>
</evidence>